<dbReference type="InterPro" id="IPR003789">
    <property type="entry name" value="Asn/Gln_tRNA_amidoTrase-B-like"/>
</dbReference>
<evidence type="ECO:0000313" key="2">
    <source>
        <dbReference type="Proteomes" id="UP000285138"/>
    </source>
</evidence>
<dbReference type="PANTHER" id="PTHR28055:SF1">
    <property type="entry name" value="ALTERED INHERITANCE OF MITOCHONDRIA PROTEIN 41, MITOCHONDRIAL"/>
    <property type="match status" value="1"/>
</dbReference>
<sequence length="147" mass="17060">MALNEKLNEDMKAAMKAKDKFKLSVLRMIRSEIKNEEINKKGQLNDEEIIEVLSRELKKRREALEEYKKAQRDDIVQDLNKEIELLLSYMPEQLGEEEIERLAKEAIEETGAETKKDIGKVMGVLMPRLKGKADGKLVNKIVQKYLE</sequence>
<dbReference type="Gene3D" id="1.10.1510.10">
    <property type="entry name" value="Uncharacterised protein YqeY/AIM41 PF09424, N-terminal domain"/>
    <property type="match status" value="1"/>
</dbReference>
<protein>
    <submittedName>
        <fullName evidence="1">GatB/YqeY domain-containing protein</fullName>
    </submittedName>
</protein>
<dbReference type="EMBL" id="QZAA01000182">
    <property type="protein sequence ID" value="RQD74888.1"/>
    <property type="molecule type" value="Genomic_DNA"/>
</dbReference>
<dbReference type="Pfam" id="PF09424">
    <property type="entry name" value="YqeY"/>
    <property type="match status" value="1"/>
</dbReference>
<dbReference type="InterPro" id="IPR019004">
    <property type="entry name" value="YqeY/Aim41"/>
</dbReference>
<dbReference type="InterPro" id="IPR042184">
    <property type="entry name" value="YqeY/Aim41_N"/>
</dbReference>
<dbReference type="Proteomes" id="UP000285138">
    <property type="component" value="Unassembled WGS sequence"/>
</dbReference>
<evidence type="ECO:0000313" key="1">
    <source>
        <dbReference type="EMBL" id="RQD74888.1"/>
    </source>
</evidence>
<organism evidence="1 2">
    <name type="scientific">Candidatus Syntrophonatronum acetioxidans</name>
    <dbReference type="NCBI Taxonomy" id="1795816"/>
    <lineage>
        <taxon>Bacteria</taxon>
        <taxon>Bacillati</taxon>
        <taxon>Bacillota</taxon>
        <taxon>Clostridia</taxon>
        <taxon>Eubacteriales</taxon>
        <taxon>Syntrophomonadaceae</taxon>
        <taxon>Candidatus Syntrophonatronum</taxon>
    </lineage>
</organism>
<proteinExistence type="predicted"/>
<name>A0A424YCA7_9FIRM</name>
<dbReference type="InterPro" id="IPR023168">
    <property type="entry name" value="GatB_Yqey_C_2"/>
</dbReference>
<accession>A0A424YCA7</accession>
<comment type="caution">
    <text evidence="1">The sequence shown here is derived from an EMBL/GenBank/DDBJ whole genome shotgun (WGS) entry which is preliminary data.</text>
</comment>
<dbReference type="SUPFAM" id="SSF89095">
    <property type="entry name" value="GatB/YqeY motif"/>
    <property type="match status" value="1"/>
</dbReference>
<dbReference type="PANTHER" id="PTHR28055">
    <property type="entry name" value="ALTERED INHERITANCE OF MITOCHONDRIA PROTEIN 41, MITOCHONDRIAL"/>
    <property type="match status" value="1"/>
</dbReference>
<dbReference type="GO" id="GO:0016884">
    <property type="term" value="F:carbon-nitrogen ligase activity, with glutamine as amido-N-donor"/>
    <property type="evidence" value="ECO:0007669"/>
    <property type="project" value="InterPro"/>
</dbReference>
<dbReference type="Gene3D" id="1.10.10.410">
    <property type="match status" value="1"/>
</dbReference>
<dbReference type="AlphaFoldDB" id="A0A424YCA7"/>
<reference evidence="1 2" key="1">
    <citation type="submission" date="2018-08" db="EMBL/GenBank/DDBJ databases">
        <title>The metabolism and importance of syntrophic acetate oxidation coupled to methane or sulfide production in haloalkaline environments.</title>
        <authorList>
            <person name="Timmers P.H.A."/>
            <person name="Vavourakis C.D."/>
            <person name="Sorokin D.Y."/>
            <person name="Sinninghe Damste J.S."/>
            <person name="Muyzer G."/>
            <person name="Stams A.J.M."/>
            <person name="Plugge C.M."/>
        </authorList>
    </citation>
    <scope>NUCLEOTIDE SEQUENCE [LARGE SCALE GENOMIC DNA]</scope>
    <source>
        <strain evidence="1">MSAO_Bac1</strain>
    </source>
</reference>
<gene>
    <name evidence="1" type="ORF">D5R97_07110</name>
</gene>